<feature type="chain" id="PRO_5039914068" description="Leucine-rich repeat protein" evidence="1">
    <location>
        <begin position="24"/>
        <end position="200"/>
    </location>
</feature>
<dbReference type="EMBL" id="JADBJN010000003">
    <property type="protein sequence ID" value="KAG5669992.1"/>
    <property type="molecule type" value="Genomic_DNA"/>
</dbReference>
<dbReference type="PROSITE" id="PS51257">
    <property type="entry name" value="PROKAR_LIPOPROTEIN"/>
    <property type="match status" value="1"/>
</dbReference>
<sequence length="200" mass="22682">MSSSKNFLIVLTILIISTSCVFSFTLECKFDDYLYEKNYKCDVEKLSVTTHNQIVSDVSGLHIPRRTNADVIILSIDGQTAHYLPQGLDKFFPNVIYLNINKSGLKEITKNDLKNFPKLRNIAVRGNDIESLPSDLFEYNPEITNIGFASNKIKSIGKDIFKSLNNLESVNLLRNTCISQQSNNRSEIAEMMKNANECFQ</sequence>
<gene>
    <name evidence="2" type="ORF">PVAND_000280</name>
</gene>
<dbReference type="Proteomes" id="UP001107558">
    <property type="component" value="Chromosome 3"/>
</dbReference>
<dbReference type="AlphaFoldDB" id="A0A9J6BJV4"/>
<feature type="signal peptide" evidence="1">
    <location>
        <begin position="1"/>
        <end position="23"/>
    </location>
</feature>
<keyword evidence="1" id="KW-0732">Signal</keyword>
<dbReference type="SUPFAM" id="SSF52058">
    <property type="entry name" value="L domain-like"/>
    <property type="match status" value="1"/>
</dbReference>
<evidence type="ECO:0000313" key="3">
    <source>
        <dbReference type="Proteomes" id="UP001107558"/>
    </source>
</evidence>
<name>A0A9J6BJV4_POLVA</name>
<comment type="caution">
    <text evidence="2">The sequence shown here is derived from an EMBL/GenBank/DDBJ whole genome shotgun (WGS) entry which is preliminary data.</text>
</comment>
<dbReference type="InterPro" id="IPR032675">
    <property type="entry name" value="LRR_dom_sf"/>
</dbReference>
<proteinExistence type="predicted"/>
<evidence type="ECO:0000256" key="1">
    <source>
        <dbReference type="SAM" id="SignalP"/>
    </source>
</evidence>
<dbReference type="OrthoDB" id="7789549at2759"/>
<protein>
    <recommendedName>
        <fullName evidence="4">Leucine-rich repeat protein</fullName>
    </recommendedName>
</protein>
<keyword evidence="3" id="KW-1185">Reference proteome</keyword>
<organism evidence="2 3">
    <name type="scientific">Polypedilum vanderplanki</name>
    <name type="common">Sleeping chironomid midge</name>
    <dbReference type="NCBI Taxonomy" id="319348"/>
    <lineage>
        <taxon>Eukaryota</taxon>
        <taxon>Metazoa</taxon>
        <taxon>Ecdysozoa</taxon>
        <taxon>Arthropoda</taxon>
        <taxon>Hexapoda</taxon>
        <taxon>Insecta</taxon>
        <taxon>Pterygota</taxon>
        <taxon>Neoptera</taxon>
        <taxon>Endopterygota</taxon>
        <taxon>Diptera</taxon>
        <taxon>Nematocera</taxon>
        <taxon>Chironomoidea</taxon>
        <taxon>Chironomidae</taxon>
        <taxon>Chironominae</taxon>
        <taxon>Polypedilum</taxon>
        <taxon>Polypedilum</taxon>
    </lineage>
</organism>
<evidence type="ECO:0000313" key="2">
    <source>
        <dbReference type="EMBL" id="KAG5669992.1"/>
    </source>
</evidence>
<evidence type="ECO:0008006" key="4">
    <source>
        <dbReference type="Google" id="ProtNLM"/>
    </source>
</evidence>
<accession>A0A9J6BJV4</accession>
<dbReference type="Gene3D" id="3.80.10.10">
    <property type="entry name" value="Ribonuclease Inhibitor"/>
    <property type="match status" value="1"/>
</dbReference>
<reference evidence="2" key="1">
    <citation type="submission" date="2021-03" db="EMBL/GenBank/DDBJ databases">
        <title>Chromosome level genome of the anhydrobiotic midge Polypedilum vanderplanki.</title>
        <authorList>
            <person name="Yoshida Y."/>
            <person name="Kikawada T."/>
            <person name="Gusev O."/>
        </authorList>
    </citation>
    <scope>NUCLEOTIDE SEQUENCE</scope>
    <source>
        <strain evidence="2">NIAS01</strain>
        <tissue evidence="2">Whole body or cell culture</tissue>
    </source>
</reference>